<comment type="caution">
    <text evidence="11">The sequence shown here is derived from an EMBL/GenBank/DDBJ whole genome shotgun (WGS) entry which is preliminary data.</text>
</comment>
<organism evidence="11">
    <name type="scientific">Sesamum angustifolium</name>
    <dbReference type="NCBI Taxonomy" id="2727405"/>
    <lineage>
        <taxon>Eukaryota</taxon>
        <taxon>Viridiplantae</taxon>
        <taxon>Streptophyta</taxon>
        <taxon>Embryophyta</taxon>
        <taxon>Tracheophyta</taxon>
        <taxon>Spermatophyta</taxon>
        <taxon>Magnoliopsida</taxon>
        <taxon>eudicotyledons</taxon>
        <taxon>Gunneridae</taxon>
        <taxon>Pentapetalae</taxon>
        <taxon>asterids</taxon>
        <taxon>lamiids</taxon>
        <taxon>Lamiales</taxon>
        <taxon>Pedaliaceae</taxon>
        <taxon>Sesamum</taxon>
    </lineage>
</organism>
<accession>A0AAW2PFI6</accession>
<evidence type="ECO:0000256" key="8">
    <source>
        <dbReference type="SAM" id="MobiDB-lite"/>
    </source>
</evidence>
<dbReference type="PROSITE" id="PS50850">
    <property type="entry name" value="MFS"/>
    <property type="match status" value="1"/>
</dbReference>
<dbReference type="InterPro" id="IPR005828">
    <property type="entry name" value="MFS_sugar_transport-like"/>
</dbReference>
<evidence type="ECO:0000256" key="5">
    <source>
        <dbReference type="ARBA" id="ARBA00023136"/>
    </source>
</evidence>
<protein>
    <submittedName>
        <fullName evidence="11">Organic cation/carnitine transporter 4</fullName>
    </submittedName>
</protein>
<reference evidence="11" key="1">
    <citation type="submission" date="2020-06" db="EMBL/GenBank/DDBJ databases">
        <authorList>
            <person name="Li T."/>
            <person name="Hu X."/>
            <person name="Zhang T."/>
            <person name="Song X."/>
            <person name="Zhang H."/>
            <person name="Dai N."/>
            <person name="Sheng W."/>
            <person name="Hou X."/>
            <person name="Wei L."/>
        </authorList>
    </citation>
    <scope>NUCLEOTIDE SEQUENCE</scope>
    <source>
        <strain evidence="11">G01</strain>
        <tissue evidence="11">Leaf</tissue>
    </source>
</reference>
<name>A0AAW2PFI6_9LAMI</name>
<feature type="transmembrane region" description="Helical" evidence="9">
    <location>
        <begin position="157"/>
        <end position="176"/>
    </location>
</feature>
<gene>
    <name evidence="11" type="ORF">Sangu_0937200</name>
</gene>
<dbReference type="PANTHER" id="PTHR24064">
    <property type="entry name" value="SOLUTE CARRIER FAMILY 22 MEMBER"/>
    <property type="match status" value="1"/>
</dbReference>
<evidence type="ECO:0000256" key="1">
    <source>
        <dbReference type="ARBA" id="ARBA00004141"/>
    </source>
</evidence>
<feature type="domain" description="Major facilitator superfamily (MFS) profile" evidence="10">
    <location>
        <begin position="54"/>
        <end position="506"/>
    </location>
</feature>
<evidence type="ECO:0000256" key="3">
    <source>
        <dbReference type="ARBA" id="ARBA00022692"/>
    </source>
</evidence>
<feature type="transmembrane region" description="Helical" evidence="9">
    <location>
        <begin position="215"/>
        <end position="238"/>
    </location>
</feature>
<dbReference type="EMBL" id="JACGWK010000005">
    <property type="protein sequence ID" value="KAL0353559.1"/>
    <property type="molecule type" value="Genomic_DNA"/>
</dbReference>
<dbReference type="InterPro" id="IPR036259">
    <property type="entry name" value="MFS_trans_sf"/>
</dbReference>
<dbReference type="PROSITE" id="PS00216">
    <property type="entry name" value="SUGAR_TRANSPORT_1"/>
    <property type="match status" value="1"/>
</dbReference>
<feature type="transmembrane region" description="Helical" evidence="9">
    <location>
        <begin position="374"/>
        <end position="395"/>
    </location>
</feature>
<evidence type="ECO:0000256" key="7">
    <source>
        <dbReference type="ARBA" id="ARBA00049011"/>
    </source>
</evidence>
<feature type="transmembrane region" description="Helical" evidence="9">
    <location>
        <begin position="182"/>
        <end position="203"/>
    </location>
</feature>
<comment type="similarity">
    <text evidence="6">Belongs to the major facilitator superfamily. Phosphate:H(+) symporter (TC 2.A.1.9) family.</text>
</comment>
<proteinExistence type="inferred from homology"/>
<evidence type="ECO:0000256" key="6">
    <source>
        <dbReference type="ARBA" id="ARBA00044504"/>
    </source>
</evidence>
<dbReference type="AlphaFoldDB" id="A0AAW2PFI6"/>
<sequence length="506" mass="54852">MSKSSLPESFDPDLRSPLLALDPDHGGAKPEERLCMDDMLTKYCGEFGWWQMKHFVLTSMAWALEAFHTMVVIFADREPVWRCLGDGCSAGVRRMCELDPGSWEWIDGPGSSTVAEFGLICSEKYKVGLVQALFFGGCMIGAGVFGHLSDSKLGRKGSLIVVCTLNAIFGCLTAVSPDYWTYALFRLLTGFSTGGVGLCAFVLATEPIGPTKRGIAGMSTFYFFSGGIAVLSGIAYFFRSWRALYIATSIPSILFLLFILPFVSESPRWCLIRGKIGRTMKTMHSIAKANGKTLPDSVFLALDDDTNETSEKSQTNDSKGEEESKEAITGSLVDVLRSPLTRIRLFLAVAINFFCSVVYYGLSLNVVNLGTNLYLNVFLNAVAEMPAFLLTAILIDRFGRKPLTIGTQWFSGAFCVVGGLLKVYGTWKTIRMERSIRVSNSGSADGSNTGAAGGGSRRKNTVLVFGVCGIAGGILAFFLPETLNRPLYDTMAGMAEGEGESEAITA</sequence>
<keyword evidence="2" id="KW-0813">Transport</keyword>
<feature type="region of interest" description="Disordered" evidence="8">
    <location>
        <begin position="1"/>
        <end position="25"/>
    </location>
</feature>
<reference evidence="11" key="2">
    <citation type="journal article" date="2024" name="Plant">
        <title>Genomic evolution and insights into agronomic trait innovations of Sesamum species.</title>
        <authorList>
            <person name="Miao H."/>
            <person name="Wang L."/>
            <person name="Qu L."/>
            <person name="Liu H."/>
            <person name="Sun Y."/>
            <person name="Le M."/>
            <person name="Wang Q."/>
            <person name="Wei S."/>
            <person name="Zheng Y."/>
            <person name="Lin W."/>
            <person name="Duan Y."/>
            <person name="Cao H."/>
            <person name="Xiong S."/>
            <person name="Wang X."/>
            <person name="Wei L."/>
            <person name="Li C."/>
            <person name="Ma Q."/>
            <person name="Ju M."/>
            <person name="Zhao R."/>
            <person name="Li G."/>
            <person name="Mu C."/>
            <person name="Tian Q."/>
            <person name="Mei H."/>
            <person name="Zhang T."/>
            <person name="Gao T."/>
            <person name="Zhang H."/>
        </authorList>
    </citation>
    <scope>NUCLEOTIDE SEQUENCE</scope>
    <source>
        <strain evidence="11">G01</strain>
    </source>
</reference>
<dbReference type="GO" id="GO:0016020">
    <property type="term" value="C:membrane"/>
    <property type="evidence" value="ECO:0007669"/>
    <property type="project" value="UniProtKB-SubCell"/>
</dbReference>
<dbReference type="PROSITE" id="PS00217">
    <property type="entry name" value="SUGAR_TRANSPORT_2"/>
    <property type="match status" value="1"/>
</dbReference>
<evidence type="ECO:0000259" key="10">
    <source>
        <dbReference type="PROSITE" id="PS50850"/>
    </source>
</evidence>
<comment type="catalytic activity">
    <reaction evidence="7">
        <text>phosphate(in) + H(+)(in) = phosphate(out) + H(+)(out)</text>
        <dbReference type="Rhea" id="RHEA:29939"/>
        <dbReference type="ChEBI" id="CHEBI:15378"/>
        <dbReference type="ChEBI" id="CHEBI:43474"/>
    </reaction>
    <physiologicalReaction direction="right-to-left" evidence="7">
        <dbReference type="Rhea" id="RHEA:29941"/>
    </physiologicalReaction>
</comment>
<dbReference type="Gene3D" id="1.20.1250.20">
    <property type="entry name" value="MFS general substrate transporter like domains"/>
    <property type="match status" value="1"/>
</dbReference>
<feature type="transmembrane region" description="Helical" evidence="9">
    <location>
        <begin position="127"/>
        <end position="145"/>
    </location>
</feature>
<feature type="transmembrane region" description="Helical" evidence="9">
    <location>
        <begin position="244"/>
        <end position="263"/>
    </location>
</feature>
<dbReference type="Pfam" id="PF00083">
    <property type="entry name" value="Sugar_tr"/>
    <property type="match status" value="1"/>
</dbReference>
<feature type="transmembrane region" description="Helical" evidence="9">
    <location>
        <begin position="345"/>
        <end position="362"/>
    </location>
</feature>
<evidence type="ECO:0000256" key="2">
    <source>
        <dbReference type="ARBA" id="ARBA00022448"/>
    </source>
</evidence>
<dbReference type="InterPro" id="IPR005829">
    <property type="entry name" value="Sugar_transporter_CS"/>
</dbReference>
<keyword evidence="4 9" id="KW-1133">Transmembrane helix</keyword>
<keyword evidence="3 9" id="KW-0812">Transmembrane</keyword>
<feature type="transmembrane region" description="Helical" evidence="9">
    <location>
        <begin position="462"/>
        <end position="479"/>
    </location>
</feature>
<evidence type="ECO:0000256" key="4">
    <source>
        <dbReference type="ARBA" id="ARBA00022989"/>
    </source>
</evidence>
<evidence type="ECO:0000313" key="11">
    <source>
        <dbReference type="EMBL" id="KAL0353559.1"/>
    </source>
</evidence>
<keyword evidence="5 9" id="KW-0472">Membrane</keyword>
<feature type="region of interest" description="Disordered" evidence="8">
    <location>
        <begin position="306"/>
        <end position="325"/>
    </location>
</feature>
<evidence type="ECO:0000256" key="9">
    <source>
        <dbReference type="SAM" id="Phobius"/>
    </source>
</evidence>
<dbReference type="SUPFAM" id="SSF103473">
    <property type="entry name" value="MFS general substrate transporter"/>
    <property type="match status" value="1"/>
</dbReference>
<comment type="subcellular location">
    <subcellularLocation>
        <location evidence="1">Membrane</location>
        <topology evidence="1">Multi-pass membrane protein</topology>
    </subcellularLocation>
</comment>
<dbReference type="InterPro" id="IPR020846">
    <property type="entry name" value="MFS_dom"/>
</dbReference>
<dbReference type="GO" id="GO:0022857">
    <property type="term" value="F:transmembrane transporter activity"/>
    <property type="evidence" value="ECO:0007669"/>
    <property type="project" value="InterPro"/>
</dbReference>